<comment type="subcellular location">
    <subcellularLocation>
        <location evidence="1">Membrane</location>
        <topology evidence="1">Multi-pass membrane protein</topology>
    </subcellularLocation>
</comment>
<accession>A0AAN4Z1W2</accession>
<dbReference type="PANTHER" id="PTHR23294">
    <property type="entry name" value="ET TRANSLATION PRODUCT-RELATED"/>
    <property type="match status" value="1"/>
</dbReference>
<gene>
    <name evidence="6" type="ORF">PMAYCL1PPCAC_00613</name>
</gene>
<evidence type="ECO:0000256" key="5">
    <source>
        <dbReference type="SAM" id="Phobius"/>
    </source>
</evidence>
<dbReference type="AlphaFoldDB" id="A0AAN4Z1W2"/>
<dbReference type="Pfam" id="PF05978">
    <property type="entry name" value="UNC-93"/>
    <property type="match status" value="1"/>
</dbReference>
<feature type="non-terminal residue" evidence="6">
    <location>
        <position position="1"/>
    </location>
</feature>
<evidence type="ECO:0000256" key="1">
    <source>
        <dbReference type="ARBA" id="ARBA00004141"/>
    </source>
</evidence>
<dbReference type="GO" id="GO:0016020">
    <property type="term" value="C:membrane"/>
    <property type="evidence" value="ECO:0007669"/>
    <property type="project" value="UniProtKB-SubCell"/>
</dbReference>
<evidence type="ECO:0000256" key="2">
    <source>
        <dbReference type="ARBA" id="ARBA00022692"/>
    </source>
</evidence>
<name>A0AAN4Z1W2_9BILA</name>
<evidence type="ECO:0000256" key="3">
    <source>
        <dbReference type="ARBA" id="ARBA00022989"/>
    </source>
</evidence>
<dbReference type="Proteomes" id="UP001328107">
    <property type="component" value="Unassembled WGS sequence"/>
</dbReference>
<dbReference type="InterPro" id="IPR051617">
    <property type="entry name" value="UNC-93-like_regulator"/>
</dbReference>
<evidence type="ECO:0000313" key="6">
    <source>
        <dbReference type="EMBL" id="GMR30418.1"/>
    </source>
</evidence>
<comment type="caution">
    <text evidence="6">The sequence shown here is derived from an EMBL/GenBank/DDBJ whole genome shotgun (WGS) entry which is preliminary data.</text>
</comment>
<feature type="non-terminal residue" evidence="6">
    <location>
        <position position="99"/>
    </location>
</feature>
<organism evidence="6 7">
    <name type="scientific">Pristionchus mayeri</name>
    <dbReference type="NCBI Taxonomy" id="1317129"/>
    <lineage>
        <taxon>Eukaryota</taxon>
        <taxon>Metazoa</taxon>
        <taxon>Ecdysozoa</taxon>
        <taxon>Nematoda</taxon>
        <taxon>Chromadorea</taxon>
        <taxon>Rhabditida</taxon>
        <taxon>Rhabditina</taxon>
        <taxon>Diplogasteromorpha</taxon>
        <taxon>Diplogasteroidea</taxon>
        <taxon>Neodiplogasteridae</taxon>
        <taxon>Pristionchus</taxon>
    </lineage>
</organism>
<keyword evidence="4 5" id="KW-0472">Membrane</keyword>
<evidence type="ECO:0000313" key="7">
    <source>
        <dbReference type="Proteomes" id="UP001328107"/>
    </source>
</evidence>
<reference evidence="7" key="1">
    <citation type="submission" date="2022-10" db="EMBL/GenBank/DDBJ databases">
        <title>Genome assembly of Pristionchus species.</title>
        <authorList>
            <person name="Yoshida K."/>
            <person name="Sommer R.J."/>
        </authorList>
    </citation>
    <scope>NUCLEOTIDE SEQUENCE [LARGE SCALE GENOMIC DNA]</scope>
    <source>
        <strain evidence="7">RS5460</strain>
    </source>
</reference>
<dbReference type="EMBL" id="BTRK01000001">
    <property type="protein sequence ID" value="GMR30418.1"/>
    <property type="molecule type" value="Genomic_DNA"/>
</dbReference>
<evidence type="ECO:0000256" key="4">
    <source>
        <dbReference type="ARBA" id="ARBA00023136"/>
    </source>
</evidence>
<feature type="transmembrane region" description="Helical" evidence="5">
    <location>
        <begin position="72"/>
        <end position="93"/>
    </location>
</feature>
<keyword evidence="7" id="KW-1185">Reference proteome</keyword>
<dbReference type="InterPro" id="IPR010291">
    <property type="entry name" value="Ion_channel_UNC-93"/>
</dbReference>
<sequence length="99" mass="11071">LLVLLSTPTWATTERTDETTLLIEPNSYLPIFIAVLFGIGDNCLNTSRTVICAQILADQKAHVFVISKFHQFLMGFGIVFLSKFIPVQVYFALMTVFGL</sequence>
<dbReference type="PANTHER" id="PTHR23294:SF18">
    <property type="entry name" value="UNC93-LIKE PROTEIN MFSD11"/>
    <property type="match status" value="1"/>
</dbReference>
<proteinExistence type="predicted"/>
<protein>
    <submittedName>
        <fullName evidence="6">Uncharacterized protein</fullName>
    </submittedName>
</protein>
<keyword evidence="3 5" id="KW-1133">Transmembrane helix</keyword>
<keyword evidence="2 5" id="KW-0812">Transmembrane</keyword>